<sequence>MPPTLPGHRRCGTPVSMPCPWHSLGLVDTEALLRRIGVEHDGQPNLDALNRLHEAYVDQVAYESVQFQLEPGTALDVEETARRIIAYETGGYCFQLNGVLALLLTELGYDVTMHRGGVQTPNRPAGVDSNHLVLTVRGLVEDPEREWLVDAGLGNGLIHPVPLEVSDIHQDPFDLVLRRSEQTTGWRLDHDPRFGVFGMDFEDAPATLDDFAGKHLELSGDPKSGFRATASVFRRKRESIVVLRSVGRTETFGDHVDSSIIETPADYFAILADEFFLPLPQYDTARRDALWRRVWQQYEDFLAASAGS</sequence>
<dbReference type="Pfam" id="PF00797">
    <property type="entry name" value="Acetyltransf_2"/>
    <property type="match status" value="1"/>
</dbReference>
<dbReference type="Gene3D" id="2.40.128.150">
    <property type="entry name" value="Cysteine proteinases"/>
    <property type="match status" value="1"/>
</dbReference>
<evidence type="ECO:0000313" key="2">
    <source>
        <dbReference type="EMBL" id="TDD56355.1"/>
    </source>
</evidence>
<evidence type="ECO:0000256" key="1">
    <source>
        <dbReference type="ARBA" id="ARBA00006547"/>
    </source>
</evidence>
<evidence type="ECO:0000313" key="3">
    <source>
        <dbReference type="Proteomes" id="UP000295124"/>
    </source>
</evidence>
<comment type="similarity">
    <text evidence="1">Belongs to the arylamine N-acetyltransferase family.</text>
</comment>
<keyword evidence="3" id="KW-1185">Reference proteome</keyword>
<organism evidence="2 3">
    <name type="scientific">Kribbella antibiotica</name>
    <dbReference type="NCBI Taxonomy" id="190195"/>
    <lineage>
        <taxon>Bacteria</taxon>
        <taxon>Bacillati</taxon>
        <taxon>Actinomycetota</taxon>
        <taxon>Actinomycetes</taxon>
        <taxon>Propionibacteriales</taxon>
        <taxon>Kribbellaceae</taxon>
        <taxon>Kribbella</taxon>
    </lineage>
</organism>
<dbReference type="PANTHER" id="PTHR11786:SF0">
    <property type="entry name" value="ARYLAMINE N-ACETYLTRANSFERASE 4-RELATED"/>
    <property type="match status" value="1"/>
</dbReference>
<name>A0A4R4ZDI0_9ACTN</name>
<dbReference type="SUPFAM" id="SSF54001">
    <property type="entry name" value="Cysteine proteinases"/>
    <property type="match status" value="1"/>
</dbReference>
<dbReference type="PANTHER" id="PTHR11786">
    <property type="entry name" value="N-HYDROXYARYLAMINE O-ACETYLTRANSFERASE"/>
    <property type="match status" value="1"/>
</dbReference>
<dbReference type="Gene3D" id="3.30.2140.10">
    <property type="entry name" value="Arylamine N-acetyltransferase"/>
    <property type="match status" value="1"/>
</dbReference>
<comment type="caution">
    <text evidence="2">The sequence shown here is derived from an EMBL/GenBank/DDBJ whole genome shotgun (WGS) entry which is preliminary data.</text>
</comment>
<dbReference type="InterPro" id="IPR001447">
    <property type="entry name" value="Arylamine_N-AcTrfase"/>
</dbReference>
<dbReference type="EMBL" id="SMKX01000083">
    <property type="protein sequence ID" value="TDD56355.1"/>
    <property type="molecule type" value="Genomic_DNA"/>
</dbReference>
<keyword evidence="2" id="KW-0808">Transferase</keyword>
<proteinExistence type="inferred from homology"/>
<dbReference type="GO" id="GO:0016407">
    <property type="term" value="F:acetyltransferase activity"/>
    <property type="evidence" value="ECO:0007669"/>
    <property type="project" value="InterPro"/>
</dbReference>
<dbReference type="Proteomes" id="UP000295124">
    <property type="component" value="Unassembled WGS sequence"/>
</dbReference>
<reference evidence="2 3" key="1">
    <citation type="submission" date="2019-03" db="EMBL/GenBank/DDBJ databases">
        <title>Draft genome sequences of novel Actinobacteria.</title>
        <authorList>
            <person name="Sahin N."/>
            <person name="Ay H."/>
            <person name="Saygin H."/>
        </authorList>
    </citation>
    <scope>NUCLEOTIDE SEQUENCE [LARGE SCALE GENOMIC DNA]</scope>
    <source>
        <strain evidence="2 3">JCM 13523</strain>
    </source>
</reference>
<accession>A0A4R4ZDI0</accession>
<dbReference type="AlphaFoldDB" id="A0A4R4ZDI0"/>
<dbReference type="OrthoDB" id="7181050at2"/>
<protein>
    <submittedName>
        <fullName evidence="2">Arylamine N-acetyltransferase</fullName>
    </submittedName>
</protein>
<dbReference type="InterPro" id="IPR038765">
    <property type="entry name" value="Papain-like_cys_pep_sf"/>
</dbReference>
<gene>
    <name evidence="2" type="ORF">E1263_25275</name>
</gene>